<protein>
    <submittedName>
        <fullName evidence="2">XRE family transcriptional regulator</fullName>
    </submittedName>
</protein>
<dbReference type="InterPro" id="IPR043917">
    <property type="entry name" value="DUF5753"/>
</dbReference>
<dbReference type="SUPFAM" id="SSF47413">
    <property type="entry name" value="lambda repressor-like DNA-binding domains"/>
    <property type="match status" value="1"/>
</dbReference>
<dbReference type="Gene3D" id="1.10.260.40">
    <property type="entry name" value="lambda repressor-like DNA-binding domains"/>
    <property type="match status" value="1"/>
</dbReference>
<dbReference type="OrthoDB" id="4966777at2"/>
<dbReference type="Pfam" id="PF19054">
    <property type="entry name" value="DUF5753"/>
    <property type="match status" value="1"/>
</dbReference>
<feature type="domain" description="HTH cro/C1-type" evidence="1">
    <location>
        <begin position="12"/>
        <end position="65"/>
    </location>
</feature>
<organism evidence="2 3">
    <name type="scientific">Amycolatopsis balhimycina DSM 5908</name>
    <dbReference type="NCBI Taxonomy" id="1081091"/>
    <lineage>
        <taxon>Bacteria</taxon>
        <taxon>Bacillati</taxon>
        <taxon>Actinomycetota</taxon>
        <taxon>Actinomycetes</taxon>
        <taxon>Pseudonocardiales</taxon>
        <taxon>Pseudonocardiaceae</taxon>
        <taxon>Amycolatopsis</taxon>
    </lineage>
</organism>
<evidence type="ECO:0000313" key="3">
    <source>
        <dbReference type="Proteomes" id="UP000286716"/>
    </source>
</evidence>
<dbReference type="AlphaFoldDB" id="A0A428VWH8"/>
<evidence type="ECO:0000313" key="2">
    <source>
        <dbReference type="EMBL" id="RSM35203.1"/>
    </source>
</evidence>
<reference evidence="2 3" key="1">
    <citation type="submission" date="2018-05" db="EMBL/GenBank/DDBJ databases">
        <title>Evolution of GPA BGCs.</title>
        <authorList>
            <person name="Waglechner N."/>
            <person name="Wright G.D."/>
        </authorList>
    </citation>
    <scope>NUCLEOTIDE SEQUENCE [LARGE SCALE GENOMIC DNA]</scope>
    <source>
        <strain evidence="2 3">DSM 5908</strain>
    </source>
</reference>
<dbReference type="Proteomes" id="UP000286716">
    <property type="component" value="Unassembled WGS sequence"/>
</dbReference>
<comment type="caution">
    <text evidence="2">The sequence shown here is derived from an EMBL/GenBank/DDBJ whole genome shotgun (WGS) entry which is preliminary data.</text>
</comment>
<evidence type="ECO:0000259" key="1">
    <source>
        <dbReference type="PROSITE" id="PS50943"/>
    </source>
</evidence>
<dbReference type="Pfam" id="PF13560">
    <property type="entry name" value="HTH_31"/>
    <property type="match status" value="1"/>
</dbReference>
<dbReference type="RefSeq" id="WP_020645153.1">
    <property type="nucleotide sequence ID" value="NZ_QHHU01000113.1"/>
</dbReference>
<dbReference type="InterPro" id="IPR010982">
    <property type="entry name" value="Lambda_DNA-bd_dom_sf"/>
</dbReference>
<dbReference type="CDD" id="cd00093">
    <property type="entry name" value="HTH_XRE"/>
    <property type="match status" value="1"/>
</dbReference>
<keyword evidence="3" id="KW-1185">Reference proteome</keyword>
<sequence>MKPPTNPLSEQLRLLRKQANLSGAEAARRAGLSPAKISRVETGTFMPTPQQVDKLCRVYKAPDEVRRQLVELIEDLREATYSARVTLQRGGWQMQQRIGRIEAVSTLLRSFSPDTVIGLVQSEPYIRAILSGFLTGDDLESTVQARLDRQAVLDSSREFRLIMTEGTLRWNVGGAGVMAGQLARLTTLLHRDNVRLGVIPWTTETGMPGAHAFHLYDSRAAIVGTINATAIMTDSRDVAEYVSWFERLEATASFGDQAAAVIERIAADYRSLT</sequence>
<dbReference type="GO" id="GO:0003677">
    <property type="term" value="F:DNA binding"/>
    <property type="evidence" value="ECO:0007669"/>
    <property type="project" value="InterPro"/>
</dbReference>
<dbReference type="PROSITE" id="PS50943">
    <property type="entry name" value="HTH_CROC1"/>
    <property type="match status" value="1"/>
</dbReference>
<gene>
    <name evidence="2" type="ORF">DMA12_45260</name>
</gene>
<proteinExistence type="predicted"/>
<name>A0A428VWH8_AMYBA</name>
<accession>A0A428VWH8</accession>
<dbReference type="SMART" id="SM00530">
    <property type="entry name" value="HTH_XRE"/>
    <property type="match status" value="1"/>
</dbReference>
<dbReference type="EMBL" id="QHHU01000113">
    <property type="protein sequence ID" value="RSM35203.1"/>
    <property type="molecule type" value="Genomic_DNA"/>
</dbReference>
<dbReference type="InterPro" id="IPR001387">
    <property type="entry name" value="Cro/C1-type_HTH"/>
</dbReference>